<dbReference type="Gene3D" id="3.60.10.10">
    <property type="entry name" value="Endonuclease/exonuclease/phosphatase"/>
    <property type="match status" value="1"/>
</dbReference>
<name>A0AAV4DWU2_9GAST</name>
<evidence type="ECO:0000259" key="1">
    <source>
        <dbReference type="Pfam" id="PF14529"/>
    </source>
</evidence>
<protein>
    <submittedName>
        <fullName evidence="2">Selectin protein,pol protein</fullName>
    </submittedName>
</protein>
<reference evidence="2 3" key="1">
    <citation type="journal article" date="2021" name="Elife">
        <title>Chloroplast acquisition without the gene transfer in kleptoplastic sea slugs, Plakobranchus ocellatus.</title>
        <authorList>
            <person name="Maeda T."/>
            <person name="Takahashi S."/>
            <person name="Yoshida T."/>
            <person name="Shimamura S."/>
            <person name="Takaki Y."/>
            <person name="Nagai Y."/>
            <person name="Toyoda A."/>
            <person name="Suzuki Y."/>
            <person name="Arimoto A."/>
            <person name="Ishii H."/>
            <person name="Satoh N."/>
            <person name="Nishiyama T."/>
            <person name="Hasebe M."/>
            <person name="Maruyama T."/>
            <person name="Minagawa J."/>
            <person name="Obokata J."/>
            <person name="Shigenobu S."/>
        </authorList>
    </citation>
    <scope>NUCLEOTIDE SEQUENCE [LARGE SCALE GENOMIC DNA]</scope>
</reference>
<evidence type="ECO:0000313" key="2">
    <source>
        <dbReference type="EMBL" id="GFO48539.1"/>
    </source>
</evidence>
<dbReference type="InterPro" id="IPR036691">
    <property type="entry name" value="Endo/exonu/phosph_ase_sf"/>
</dbReference>
<evidence type="ECO:0000313" key="3">
    <source>
        <dbReference type="Proteomes" id="UP000735302"/>
    </source>
</evidence>
<sequence length="128" mass="14518">MGKKYQIYNWYQPPSDKRVLLDLSQSDVVYRRTIIAGNANAHHQVFGYENSDAAGQWIVGLTGSSNLTSLVTERSDPTFLHPKGGQYRPDVDKVSPDLVETVRREVLEEVGSDYLPSHIYQQPDDRSH</sequence>
<gene>
    <name evidence="2" type="ORF">PoB_007504400</name>
</gene>
<dbReference type="SUPFAM" id="SSF56219">
    <property type="entry name" value="DNase I-like"/>
    <property type="match status" value="1"/>
</dbReference>
<dbReference type="GO" id="GO:0003824">
    <property type="term" value="F:catalytic activity"/>
    <property type="evidence" value="ECO:0007669"/>
    <property type="project" value="InterPro"/>
</dbReference>
<dbReference type="EMBL" id="BLXT01008431">
    <property type="protein sequence ID" value="GFO48539.1"/>
    <property type="molecule type" value="Genomic_DNA"/>
</dbReference>
<keyword evidence="3" id="KW-1185">Reference proteome</keyword>
<keyword evidence="2" id="KW-0430">Lectin</keyword>
<dbReference type="Proteomes" id="UP000735302">
    <property type="component" value="Unassembled WGS sequence"/>
</dbReference>
<comment type="caution">
    <text evidence="2">The sequence shown here is derived from an EMBL/GenBank/DDBJ whole genome shotgun (WGS) entry which is preliminary data.</text>
</comment>
<dbReference type="Pfam" id="PF14529">
    <property type="entry name" value="Exo_endo_phos_2"/>
    <property type="match status" value="1"/>
</dbReference>
<dbReference type="AlphaFoldDB" id="A0AAV4DWU2"/>
<feature type="domain" description="Endonuclease/exonuclease/phosphatase" evidence="1">
    <location>
        <begin position="6"/>
        <end position="115"/>
    </location>
</feature>
<proteinExistence type="predicted"/>
<dbReference type="InterPro" id="IPR005135">
    <property type="entry name" value="Endo/exonuclease/phosphatase"/>
</dbReference>
<accession>A0AAV4DWU2</accession>
<organism evidence="2 3">
    <name type="scientific">Plakobranchus ocellatus</name>
    <dbReference type="NCBI Taxonomy" id="259542"/>
    <lineage>
        <taxon>Eukaryota</taxon>
        <taxon>Metazoa</taxon>
        <taxon>Spiralia</taxon>
        <taxon>Lophotrochozoa</taxon>
        <taxon>Mollusca</taxon>
        <taxon>Gastropoda</taxon>
        <taxon>Heterobranchia</taxon>
        <taxon>Euthyneura</taxon>
        <taxon>Panpulmonata</taxon>
        <taxon>Sacoglossa</taxon>
        <taxon>Placobranchoidea</taxon>
        <taxon>Plakobranchidae</taxon>
        <taxon>Plakobranchus</taxon>
    </lineage>
</organism>
<dbReference type="GO" id="GO:0030246">
    <property type="term" value="F:carbohydrate binding"/>
    <property type="evidence" value="ECO:0007669"/>
    <property type="project" value="UniProtKB-KW"/>
</dbReference>